<keyword evidence="1" id="KW-0472">Membrane</keyword>
<keyword evidence="1" id="KW-1133">Transmembrane helix</keyword>
<dbReference type="EMBL" id="QEKH01000046">
    <property type="protein sequence ID" value="PVY34789.1"/>
    <property type="molecule type" value="Genomic_DNA"/>
</dbReference>
<keyword evidence="3" id="KW-1185">Reference proteome</keyword>
<dbReference type="AlphaFoldDB" id="A0A2U1AED7"/>
<name>A0A2U1AED7_9BACT</name>
<reference evidence="2 3" key="1">
    <citation type="submission" date="2018-04" db="EMBL/GenBank/DDBJ databases">
        <title>Genomic Encyclopedia of Type Strains, Phase IV (KMG-IV): sequencing the most valuable type-strain genomes for metagenomic binning, comparative biology and taxonomic classification.</title>
        <authorList>
            <person name="Goeker M."/>
        </authorList>
    </citation>
    <scope>NUCLEOTIDE SEQUENCE [LARGE SCALE GENOMIC DNA]</scope>
    <source>
        <strain evidence="2 3">DSM 14823</strain>
    </source>
</reference>
<dbReference type="OrthoDB" id="270727at2"/>
<sequence>MNRNCNLIDYSRCLSTAPGLRRSQAIKFTLIELLIVIAIIAILAAMLLPVLNQARDKAKQAKCISNLKQCVTGALMYAGDYKDMLPAATFQSVGATWTKRLGQLGYLPVGEAGRPGVFVCPAFAPFSYKNQDETYGYWTGGCARPNHDAVDWSLLGKDTYYGVHEKGSADDHYLRLGRLESSRAFIMDSIRNGGGNPQIYMVATGNGTVSGDGSVKAAHFRHSGHTTANFAFADGRVQNKNIGWVRQEKKLYYTDRNTF</sequence>
<dbReference type="SUPFAM" id="SSF54523">
    <property type="entry name" value="Pili subunits"/>
    <property type="match status" value="1"/>
</dbReference>
<evidence type="ECO:0000313" key="2">
    <source>
        <dbReference type="EMBL" id="PVY34789.1"/>
    </source>
</evidence>
<feature type="transmembrane region" description="Helical" evidence="1">
    <location>
        <begin position="30"/>
        <end position="51"/>
    </location>
</feature>
<dbReference type="Gene3D" id="3.30.700.10">
    <property type="entry name" value="Glycoprotein, Type 4 Pilin"/>
    <property type="match status" value="1"/>
</dbReference>
<dbReference type="PANTHER" id="PTHR30093">
    <property type="entry name" value="GENERAL SECRETION PATHWAY PROTEIN G"/>
    <property type="match status" value="1"/>
</dbReference>
<proteinExistence type="predicted"/>
<dbReference type="Proteomes" id="UP000245959">
    <property type="component" value="Unassembled WGS sequence"/>
</dbReference>
<protein>
    <submittedName>
        <fullName evidence="2">Prepilin-type N-terminal cleavage/methylation domain-containing protein/prepilin-type processing-associated H-X9-DG protein</fullName>
    </submittedName>
</protein>
<dbReference type="NCBIfam" id="TIGR02532">
    <property type="entry name" value="IV_pilin_GFxxxE"/>
    <property type="match status" value="1"/>
</dbReference>
<dbReference type="RefSeq" id="WP_116885824.1">
    <property type="nucleotide sequence ID" value="NZ_CABMMC010000161.1"/>
</dbReference>
<evidence type="ECO:0000313" key="3">
    <source>
        <dbReference type="Proteomes" id="UP000245959"/>
    </source>
</evidence>
<gene>
    <name evidence="2" type="ORF">C8D82_14611</name>
</gene>
<evidence type="ECO:0000256" key="1">
    <source>
        <dbReference type="SAM" id="Phobius"/>
    </source>
</evidence>
<dbReference type="InterPro" id="IPR012902">
    <property type="entry name" value="N_methyl_site"/>
</dbReference>
<dbReference type="InterPro" id="IPR045584">
    <property type="entry name" value="Pilin-like"/>
</dbReference>
<comment type="caution">
    <text evidence="2">The sequence shown here is derived from an EMBL/GenBank/DDBJ whole genome shotgun (WGS) entry which is preliminary data.</text>
</comment>
<keyword evidence="1" id="KW-0812">Transmembrane</keyword>
<accession>A0A2U1AED7</accession>
<organism evidence="2 3">
    <name type="scientific">Victivallis vadensis</name>
    <dbReference type="NCBI Taxonomy" id="172901"/>
    <lineage>
        <taxon>Bacteria</taxon>
        <taxon>Pseudomonadati</taxon>
        <taxon>Lentisphaerota</taxon>
        <taxon>Lentisphaeria</taxon>
        <taxon>Victivallales</taxon>
        <taxon>Victivallaceae</taxon>
        <taxon>Victivallis</taxon>
    </lineage>
</organism>
<dbReference type="GeneID" id="78297087"/>